<gene>
    <name evidence="1" type="ORF">ACFO3U_08410</name>
</gene>
<accession>A0ABV9P5N9</accession>
<dbReference type="EMBL" id="JBHSGW010000025">
    <property type="protein sequence ID" value="MFC4740015.1"/>
    <property type="molecule type" value="Genomic_DNA"/>
</dbReference>
<dbReference type="RefSeq" id="WP_379740544.1">
    <property type="nucleotide sequence ID" value="NZ_JBHSGW010000025.1"/>
</dbReference>
<sequence>MNNNRILIHDTSDVYIKLINTKFLNCENIFYTNNMFNFDNIKFDEFSLIIILVNSYDDLVDLAYLYRLKNVRLVVGSFTKSIFHKLMYFPDIDLFDLNTPKKDLIKIIKGHIYYESFIQRD</sequence>
<protein>
    <recommendedName>
        <fullName evidence="3">RCK N-terminal domain-containing protein</fullName>
    </recommendedName>
</protein>
<dbReference type="Proteomes" id="UP001595885">
    <property type="component" value="Unassembled WGS sequence"/>
</dbReference>
<name>A0ABV9P5N9_9FLAO</name>
<evidence type="ECO:0008006" key="3">
    <source>
        <dbReference type="Google" id="ProtNLM"/>
    </source>
</evidence>
<evidence type="ECO:0000313" key="2">
    <source>
        <dbReference type="Proteomes" id="UP001595885"/>
    </source>
</evidence>
<comment type="caution">
    <text evidence="1">The sequence shown here is derived from an EMBL/GenBank/DDBJ whole genome shotgun (WGS) entry which is preliminary data.</text>
</comment>
<evidence type="ECO:0000313" key="1">
    <source>
        <dbReference type="EMBL" id="MFC4740015.1"/>
    </source>
</evidence>
<reference evidence="2" key="1">
    <citation type="journal article" date="2019" name="Int. J. Syst. Evol. Microbiol.">
        <title>The Global Catalogue of Microorganisms (GCM) 10K type strain sequencing project: providing services to taxonomists for standard genome sequencing and annotation.</title>
        <authorList>
            <consortium name="The Broad Institute Genomics Platform"/>
            <consortium name="The Broad Institute Genome Sequencing Center for Infectious Disease"/>
            <person name="Wu L."/>
            <person name="Ma J."/>
        </authorList>
    </citation>
    <scope>NUCLEOTIDE SEQUENCE [LARGE SCALE GENOMIC DNA]</scope>
    <source>
        <strain evidence="2">CCUG 50349</strain>
    </source>
</reference>
<keyword evidence="2" id="KW-1185">Reference proteome</keyword>
<proteinExistence type="predicted"/>
<organism evidence="1 2">
    <name type="scientific">Flavobacterium ponti</name>
    <dbReference type="NCBI Taxonomy" id="665133"/>
    <lineage>
        <taxon>Bacteria</taxon>
        <taxon>Pseudomonadati</taxon>
        <taxon>Bacteroidota</taxon>
        <taxon>Flavobacteriia</taxon>
        <taxon>Flavobacteriales</taxon>
        <taxon>Flavobacteriaceae</taxon>
        <taxon>Flavobacterium</taxon>
    </lineage>
</organism>